<accession>K3W6H9</accession>
<dbReference type="PANTHER" id="PTHR34117">
    <property type="entry name" value="STYLE CELL-CYCLE INHIBITOR 1"/>
    <property type="match status" value="1"/>
</dbReference>
<dbReference type="OMA" id="MFAMYLD"/>
<protein>
    <submittedName>
        <fullName evidence="2">Uncharacterized protein</fullName>
    </submittedName>
</protein>
<name>K3W6H9_GLOUD</name>
<dbReference type="InterPro" id="IPR044688">
    <property type="entry name" value="SCI-1-like"/>
</dbReference>
<feature type="region of interest" description="Disordered" evidence="1">
    <location>
        <begin position="1"/>
        <end position="50"/>
    </location>
</feature>
<sequence length="343" mass="40226">MARERESKKVSRHHHHSSSKKSKKKHSSSSRDKDKDRDERHQQLPKGVAPISDDDYFLRATEFRVWLAKTKDKYVEDLSTAEAMELFQAKFVKKWNRGRLASMYYEGIPEHVLEQTRRTKHKWGFTKTLSEKEMFDLATAKDSVGVATRKEDLLQSTRRHVGTSDGGHRSHKRAANSDDDDQDRQRHGERCSRSPTRRSHRAHEDSEDERERRHTSSRYERKKHRKHHESVLDELVPKETGREAMLEKRRQVASKMHGAARDRDENRDGLDLSDDFLMGGGVRAETDLQRRLKQREAARDRKQQEQNEKRAELEAKESARMDKFLHDMGISANSKPFTIAPRR</sequence>
<dbReference type="PANTHER" id="PTHR34117:SF1">
    <property type="entry name" value="STYLE CELL-CYCLE INHIBITOR 1"/>
    <property type="match status" value="1"/>
</dbReference>
<feature type="compositionally biased region" description="Basic residues" evidence="1">
    <location>
        <begin position="10"/>
        <end position="28"/>
    </location>
</feature>
<dbReference type="Proteomes" id="UP000019132">
    <property type="component" value="Unassembled WGS sequence"/>
</dbReference>
<dbReference type="EMBL" id="GL376636">
    <property type="status" value="NOT_ANNOTATED_CDS"/>
    <property type="molecule type" value="Genomic_DNA"/>
</dbReference>
<dbReference type="HOGENOM" id="CLU_061245_0_0_1"/>
<organism evidence="2 3">
    <name type="scientific">Globisporangium ultimum (strain ATCC 200006 / CBS 805.95 / DAOM BR144)</name>
    <name type="common">Pythium ultimum</name>
    <dbReference type="NCBI Taxonomy" id="431595"/>
    <lineage>
        <taxon>Eukaryota</taxon>
        <taxon>Sar</taxon>
        <taxon>Stramenopiles</taxon>
        <taxon>Oomycota</taxon>
        <taxon>Peronosporomycetes</taxon>
        <taxon>Pythiales</taxon>
        <taxon>Pythiaceae</taxon>
        <taxon>Globisporangium</taxon>
    </lineage>
</organism>
<feature type="region of interest" description="Disordered" evidence="1">
    <location>
        <begin position="149"/>
        <end position="317"/>
    </location>
</feature>
<dbReference type="InParanoid" id="K3W6H9"/>
<dbReference type="AlphaFoldDB" id="K3W6H9"/>
<reference evidence="3" key="1">
    <citation type="journal article" date="2010" name="Genome Biol.">
        <title>Genome sequence of the necrotrophic plant pathogen Pythium ultimum reveals original pathogenicity mechanisms and effector repertoire.</title>
        <authorList>
            <person name="Levesque C.A."/>
            <person name="Brouwer H."/>
            <person name="Cano L."/>
            <person name="Hamilton J.P."/>
            <person name="Holt C."/>
            <person name="Huitema E."/>
            <person name="Raffaele S."/>
            <person name="Robideau G.P."/>
            <person name="Thines M."/>
            <person name="Win J."/>
            <person name="Zerillo M.M."/>
            <person name="Beakes G.W."/>
            <person name="Boore J.L."/>
            <person name="Busam D."/>
            <person name="Dumas B."/>
            <person name="Ferriera S."/>
            <person name="Fuerstenberg S.I."/>
            <person name="Gachon C.M."/>
            <person name="Gaulin E."/>
            <person name="Govers F."/>
            <person name="Grenville-Briggs L."/>
            <person name="Horner N."/>
            <person name="Hostetler J."/>
            <person name="Jiang R.H."/>
            <person name="Johnson J."/>
            <person name="Krajaejun T."/>
            <person name="Lin H."/>
            <person name="Meijer H.J."/>
            <person name="Moore B."/>
            <person name="Morris P."/>
            <person name="Phuntmart V."/>
            <person name="Puiu D."/>
            <person name="Shetty J."/>
            <person name="Stajich J.E."/>
            <person name="Tripathy S."/>
            <person name="Wawra S."/>
            <person name="van West P."/>
            <person name="Whitty B.R."/>
            <person name="Coutinho P.M."/>
            <person name="Henrissat B."/>
            <person name="Martin F."/>
            <person name="Thomas P.D."/>
            <person name="Tyler B.M."/>
            <person name="De Vries R.P."/>
            <person name="Kamoun S."/>
            <person name="Yandell M."/>
            <person name="Tisserat N."/>
            <person name="Buell C.R."/>
        </authorList>
    </citation>
    <scope>NUCLEOTIDE SEQUENCE</scope>
    <source>
        <strain evidence="3">DAOM:BR144</strain>
    </source>
</reference>
<evidence type="ECO:0000256" key="1">
    <source>
        <dbReference type="SAM" id="MobiDB-lite"/>
    </source>
</evidence>
<feature type="compositionally biased region" description="Basic and acidic residues" evidence="1">
    <location>
        <begin position="183"/>
        <end position="192"/>
    </location>
</feature>
<feature type="compositionally biased region" description="Basic and acidic residues" evidence="1">
    <location>
        <begin position="29"/>
        <end position="42"/>
    </location>
</feature>
<reference evidence="2" key="3">
    <citation type="submission" date="2015-02" db="UniProtKB">
        <authorList>
            <consortium name="EnsemblProtists"/>
        </authorList>
    </citation>
    <scope>IDENTIFICATION</scope>
    <source>
        <strain evidence="2">DAOM BR144</strain>
    </source>
</reference>
<evidence type="ECO:0000313" key="3">
    <source>
        <dbReference type="Proteomes" id="UP000019132"/>
    </source>
</evidence>
<feature type="compositionally biased region" description="Basic and acidic residues" evidence="1">
    <location>
        <begin position="209"/>
        <end position="219"/>
    </location>
</feature>
<dbReference type="EnsemblProtists" id="PYU1_T000570">
    <property type="protein sequence ID" value="PYU1_T000570"/>
    <property type="gene ID" value="PYU1_G000570"/>
</dbReference>
<dbReference type="eggNOG" id="ENOG502S2GY">
    <property type="taxonomic scope" value="Eukaryota"/>
</dbReference>
<reference evidence="3" key="2">
    <citation type="submission" date="2010-04" db="EMBL/GenBank/DDBJ databases">
        <authorList>
            <person name="Buell R."/>
            <person name="Hamilton J."/>
            <person name="Hostetler J."/>
        </authorList>
    </citation>
    <scope>NUCLEOTIDE SEQUENCE [LARGE SCALE GENOMIC DNA]</scope>
    <source>
        <strain evidence="3">DAOM:BR144</strain>
    </source>
</reference>
<dbReference type="STRING" id="431595.K3W6H9"/>
<keyword evidence="3" id="KW-1185">Reference proteome</keyword>
<feature type="compositionally biased region" description="Basic and acidic residues" evidence="1">
    <location>
        <begin position="259"/>
        <end position="270"/>
    </location>
</feature>
<feature type="compositionally biased region" description="Basic and acidic residues" evidence="1">
    <location>
        <begin position="229"/>
        <end position="250"/>
    </location>
</feature>
<feature type="compositionally biased region" description="Basic and acidic residues" evidence="1">
    <location>
        <begin position="284"/>
        <end position="317"/>
    </location>
</feature>
<proteinExistence type="predicted"/>
<evidence type="ECO:0000313" key="2">
    <source>
        <dbReference type="EnsemblProtists" id="PYU1_T000570"/>
    </source>
</evidence>
<dbReference type="VEuPathDB" id="FungiDB:PYU1_G000570"/>